<keyword evidence="6" id="KW-1185">Reference proteome</keyword>
<dbReference type="PANTHER" id="PTHR10404:SF46">
    <property type="entry name" value="VACUOLAR PROTEIN SORTING-ASSOCIATED PROTEIN 70"/>
    <property type="match status" value="1"/>
</dbReference>
<dbReference type="Pfam" id="PF04389">
    <property type="entry name" value="Peptidase_M28"/>
    <property type="match status" value="1"/>
</dbReference>
<name>A0A5N6T5G1_ASPPS</name>
<keyword evidence="2" id="KW-0812">Transmembrane</keyword>
<dbReference type="OrthoDB" id="5841748at2759"/>
<dbReference type="Gene3D" id="3.50.30.30">
    <property type="match status" value="1"/>
</dbReference>
<dbReference type="InterPro" id="IPR007365">
    <property type="entry name" value="TFR-like_dimer_dom"/>
</dbReference>
<dbReference type="FunFam" id="3.40.630.10:FF:000101">
    <property type="entry name" value="N-acetylated alpha-linked acidic dipeptidase like 1"/>
    <property type="match status" value="1"/>
</dbReference>
<gene>
    <name evidence="5" type="ORF">BDV38DRAFT_296232</name>
</gene>
<dbReference type="AlphaFoldDB" id="A0A5N6T5G1"/>
<dbReference type="Gene3D" id="3.40.630.10">
    <property type="entry name" value="Zn peptidases"/>
    <property type="match status" value="1"/>
</dbReference>
<organism evidence="5 6">
    <name type="scientific">Aspergillus pseudotamarii</name>
    <dbReference type="NCBI Taxonomy" id="132259"/>
    <lineage>
        <taxon>Eukaryota</taxon>
        <taxon>Fungi</taxon>
        <taxon>Dikarya</taxon>
        <taxon>Ascomycota</taxon>
        <taxon>Pezizomycotina</taxon>
        <taxon>Eurotiomycetes</taxon>
        <taxon>Eurotiomycetidae</taxon>
        <taxon>Eurotiales</taxon>
        <taxon>Aspergillaceae</taxon>
        <taxon>Aspergillus</taxon>
        <taxon>Aspergillus subgen. Circumdati</taxon>
    </lineage>
</organism>
<sequence length="705" mass="78588">MKGQPPPSIDSLRGRQLTLFFSFCSILLCLSFYQHLPRCIPLLQRQHQSHAHFNLEQLLLSVPDPAKARQWSSYYSSEPHFAGQCLPNGLWTQAKWKEFGVETTSLHSYPLPYPMPMPVSSRLALLNQANGQVLYEAELTENVTDVNPLTGETVAFPPFMSFSPSYNTTASVVYANHGTLEDFEDLARANVSVAGKLAIVKFNMPAEKFYGISQQTGVVGWVVYMDPQYDGEITEENGYLPYPQGPARAPTSVLALSRVQFSEGNPPVPIMLISFADAVPILKALNGIGPRADDLGVRWQGGQLGHRGVEYNAGPSSADVVLNMQNEIKDTQATLYTVIGEIQGVITDEVVIIGNHRDAWASGASDPGSGSACLNEVIRSFGQAVQQGWQPLRTLIFISWDGNEPGLLGSTNWVQENLPWLFNQTVAYIETVTAVSGHDLYIQFSPLLAPLVRDVTGQVQSPNQTIPGQTVLDVWGGVLQREGGGDANPFVQKTITAGQFGFRRGPRDAVWHKHSGFDTVQWMDRFGDPTWQYHTTAAQIWALLAARLVDTPVYPFSVTEYAVSLHRYLASIQRLADEKSFHFDFHPLYEALVRLHSIALQFDAEADILREDHASCKSRSNDLATKTQAINTKYRLFERQFYFEDDVGDPDHNHVVFNLISRGKRFQAELPDLWNAVEARNVTETEKWHSIVRSKVEDATAYLQS</sequence>
<dbReference type="EMBL" id="ML743557">
    <property type="protein sequence ID" value="KAE8141553.1"/>
    <property type="molecule type" value="Genomic_DNA"/>
</dbReference>
<dbReference type="SUPFAM" id="SSF47672">
    <property type="entry name" value="Transferrin receptor-like dimerisation domain"/>
    <property type="match status" value="1"/>
</dbReference>
<proteinExistence type="inferred from homology"/>
<dbReference type="RefSeq" id="XP_031917616.1">
    <property type="nucleotide sequence ID" value="XM_032062892.1"/>
</dbReference>
<evidence type="ECO:0000256" key="2">
    <source>
        <dbReference type="SAM" id="Phobius"/>
    </source>
</evidence>
<comment type="similarity">
    <text evidence="1">Belongs to the peptidase M28 family. M28B subfamily.</text>
</comment>
<dbReference type="GO" id="GO:0004180">
    <property type="term" value="F:carboxypeptidase activity"/>
    <property type="evidence" value="ECO:0007669"/>
    <property type="project" value="TreeGrafter"/>
</dbReference>
<evidence type="ECO:0000313" key="6">
    <source>
        <dbReference type="Proteomes" id="UP000325672"/>
    </source>
</evidence>
<feature type="transmembrane region" description="Helical" evidence="2">
    <location>
        <begin position="17"/>
        <end position="36"/>
    </location>
</feature>
<evidence type="ECO:0000259" key="4">
    <source>
        <dbReference type="Pfam" id="PF04389"/>
    </source>
</evidence>
<evidence type="ECO:0000256" key="1">
    <source>
        <dbReference type="ARBA" id="ARBA00005634"/>
    </source>
</evidence>
<evidence type="ECO:0000313" key="5">
    <source>
        <dbReference type="EMBL" id="KAE8141553.1"/>
    </source>
</evidence>
<evidence type="ECO:0008006" key="7">
    <source>
        <dbReference type="Google" id="ProtNLM"/>
    </source>
</evidence>
<feature type="domain" description="Peptidase M28" evidence="4">
    <location>
        <begin position="338"/>
        <end position="515"/>
    </location>
</feature>
<dbReference type="Proteomes" id="UP000325672">
    <property type="component" value="Unassembled WGS sequence"/>
</dbReference>
<accession>A0A5N6T5G1</accession>
<feature type="domain" description="Transferrin receptor-like dimerisation" evidence="3">
    <location>
        <begin position="583"/>
        <end position="703"/>
    </location>
</feature>
<dbReference type="InterPro" id="IPR007484">
    <property type="entry name" value="Peptidase_M28"/>
</dbReference>
<protein>
    <recommendedName>
        <fullName evidence="7">Peptidase M28 domain-containing protein</fullName>
    </recommendedName>
</protein>
<reference evidence="5 6" key="1">
    <citation type="submission" date="2019-04" db="EMBL/GenBank/DDBJ databases">
        <title>Friends and foes A comparative genomics study of 23 Aspergillus species from section Flavi.</title>
        <authorList>
            <consortium name="DOE Joint Genome Institute"/>
            <person name="Kjaerbolling I."/>
            <person name="Vesth T."/>
            <person name="Frisvad J.C."/>
            <person name="Nybo J.L."/>
            <person name="Theobald S."/>
            <person name="Kildgaard S."/>
            <person name="Isbrandt T."/>
            <person name="Kuo A."/>
            <person name="Sato A."/>
            <person name="Lyhne E.K."/>
            <person name="Kogle M.E."/>
            <person name="Wiebenga A."/>
            <person name="Kun R.S."/>
            <person name="Lubbers R.J."/>
            <person name="Makela M.R."/>
            <person name="Barry K."/>
            <person name="Chovatia M."/>
            <person name="Clum A."/>
            <person name="Daum C."/>
            <person name="Haridas S."/>
            <person name="He G."/>
            <person name="LaButti K."/>
            <person name="Lipzen A."/>
            <person name="Mondo S."/>
            <person name="Riley R."/>
            <person name="Salamov A."/>
            <person name="Simmons B.A."/>
            <person name="Magnuson J.K."/>
            <person name="Henrissat B."/>
            <person name="Mortensen U.H."/>
            <person name="Larsen T.O."/>
            <person name="Devries R.P."/>
            <person name="Grigoriev I.V."/>
            <person name="Machida M."/>
            <person name="Baker S.E."/>
            <person name="Andersen M.R."/>
        </authorList>
    </citation>
    <scope>NUCLEOTIDE SEQUENCE [LARGE SCALE GENOMIC DNA]</scope>
    <source>
        <strain evidence="5 6">CBS 117625</strain>
    </source>
</reference>
<dbReference type="InterPro" id="IPR039373">
    <property type="entry name" value="Peptidase_M28B"/>
</dbReference>
<evidence type="ECO:0000259" key="3">
    <source>
        <dbReference type="Pfam" id="PF04253"/>
    </source>
</evidence>
<dbReference type="PANTHER" id="PTHR10404">
    <property type="entry name" value="N-ACETYLATED-ALPHA-LINKED ACIDIC DIPEPTIDASE"/>
    <property type="match status" value="1"/>
</dbReference>
<keyword evidence="2" id="KW-1133">Transmembrane helix</keyword>
<dbReference type="SUPFAM" id="SSF52025">
    <property type="entry name" value="PA domain"/>
    <property type="match status" value="1"/>
</dbReference>
<dbReference type="Gene3D" id="1.20.930.40">
    <property type="entry name" value="Transferrin receptor-like, dimerisation domain"/>
    <property type="match status" value="1"/>
</dbReference>
<dbReference type="SUPFAM" id="SSF53187">
    <property type="entry name" value="Zn-dependent exopeptidases"/>
    <property type="match status" value="1"/>
</dbReference>
<dbReference type="GeneID" id="43647102"/>
<dbReference type="InterPro" id="IPR036757">
    <property type="entry name" value="TFR-like_dimer_dom_sf"/>
</dbReference>
<keyword evidence="2" id="KW-0472">Membrane</keyword>
<dbReference type="InterPro" id="IPR046450">
    <property type="entry name" value="PA_dom_sf"/>
</dbReference>
<dbReference type="Pfam" id="PF04253">
    <property type="entry name" value="TFR_dimer"/>
    <property type="match status" value="1"/>
</dbReference>